<sequence>SSQHGQEISIVVIGHADSGKSTTNERLTYECGGVNKRTIERAGIMNTAWEALKASQRKGPPLSLEEMRRVSMGHEETRTAGQLDCAVLTVASGVGESESGVVKNRQTRDYAQQACTLGVRQLMVAVNKVDITEPAYRRARFEETSKEVKASLKKIG</sequence>
<evidence type="ECO:0000313" key="5">
    <source>
        <dbReference type="Proteomes" id="UP001159641"/>
    </source>
</evidence>
<dbReference type="AlphaFoldDB" id="A0AB34GLJ1"/>
<dbReference type="InterPro" id="IPR027417">
    <property type="entry name" value="P-loop_NTPase"/>
</dbReference>
<protein>
    <recommendedName>
        <fullName evidence="3">Tr-type G domain-containing protein</fullName>
    </recommendedName>
</protein>
<proteinExistence type="predicted"/>
<dbReference type="GO" id="GO:0003924">
    <property type="term" value="F:GTPase activity"/>
    <property type="evidence" value="ECO:0007669"/>
    <property type="project" value="InterPro"/>
</dbReference>
<dbReference type="PANTHER" id="PTHR23115">
    <property type="entry name" value="TRANSLATION FACTOR"/>
    <property type="match status" value="1"/>
</dbReference>
<evidence type="ECO:0000313" key="4">
    <source>
        <dbReference type="EMBL" id="KAJ8780918.1"/>
    </source>
</evidence>
<feature type="non-terminal residue" evidence="4">
    <location>
        <position position="1"/>
    </location>
</feature>
<name>A0AB34GLJ1_ESCRO</name>
<keyword evidence="1" id="KW-0547">Nucleotide-binding</keyword>
<keyword evidence="5" id="KW-1185">Reference proteome</keyword>
<dbReference type="InterPro" id="IPR000795">
    <property type="entry name" value="T_Tr_GTP-bd_dom"/>
</dbReference>
<dbReference type="Gene3D" id="3.40.50.300">
    <property type="entry name" value="P-loop containing nucleotide triphosphate hydrolases"/>
    <property type="match status" value="2"/>
</dbReference>
<reference evidence="4 5" key="1">
    <citation type="submission" date="2022-11" db="EMBL/GenBank/DDBJ databases">
        <title>Whole genome sequence of Eschrichtius robustus ER-17-0199.</title>
        <authorList>
            <person name="Bruniche-Olsen A."/>
            <person name="Black A.N."/>
            <person name="Fields C.J."/>
            <person name="Walden K."/>
            <person name="Dewoody J.A."/>
        </authorList>
    </citation>
    <scope>NUCLEOTIDE SEQUENCE [LARGE SCALE GENOMIC DNA]</scope>
    <source>
        <strain evidence="4">ER-17-0199</strain>
        <tissue evidence="4">Blubber</tissue>
    </source>
</reference>
<evidence type="ECO:0000259" key="3">
    <source>
        <dbReference type="Pfam" id="PF00009"/>
    </source>
</evidence>
<feature type="domain" description="Tr-type G" evidence="3">
    <location>
        <begin position="75"/>
        <end position="152"/>
    </location>
</feature>
<feature type="domain" description="Tr-type G" evidence="3">
    <location>
        <begin position="8"/>
        <end position="52"/>
    </location>
</feature>
<dbReference type="InterPro" id="IPR050100">
    <property type="entry name" value="TRAFAC_GTPase_members"/>
</dbReference>
<dbReference type="PRINTS" id="PR00315">
    <property type="entry name" value="ELONGATNFCT"/>
</dbReference>
<dbReference type="GO" id="GO:0005525">
    <property type="term" value="F:GTP binding"/>
    <property type="evidence" value="ECO:0007669"/>
    <property type="project" value="UniProtKB-KW"/>
</dbReference>
<dbReference type="Pfam" id="PF00009">
    <property type="entry name" value="GTP_EFTU"/>
    <property type="match status" value="2"/>
</dbReference>
<evidence type="ECO:0000256" key="2">
    <source>
        <dbReference type="ARBA" id="ARBA00023134"/>
    </source>
</evidence>
<dbReference type="EMBL" id="JAIQCJ010002152">
    <property type="protein sequence ID" value="KAJ8780918.1"/>
    <property type="molecule type" value="Genomic_DNA"/>
</dbReference>
<evidence type="ECO:0000256" key="1">
    <source>
        <dbReference type="ARBA" id="ARBA00022741"/>
    </source>
</evidence>
<keyword evidence="2" id="KW-0342">GTP-binding</keyword>
<organism evidence="4 5">
    <name type="scientific">Eschrichtius robustus</name>
    <name type="common">California gray whale</name>
    <name type="synonym">Eschrichtius gibbosus</name>
    <dbReference type="NCBI Taxonomy" id="9764"/>
    <lineage>
        <taxon>Eukaryota</taxon>
        <taxon>Metazoa</taxon>
        <taxon>Chordata</taxon>
        <taxon>Craniata</taxon>
        <taxon>Vertebrata</taxon>
        <taxon>Euteleostomi</taxon>
        <taxon>Mammalia</taxon>
        <taxon>Eutheria</taxon>
        <taxon>Laurasiatheria</taxon>
        <taxon>Artiodactyla</taxon>
        <taxon>Whippomorpha</taxon>
        <taxon>Cetacea</taxon>
        <taxon>Mysticeti</taxon>
        <taxon>Eschrichtiidae</taxon>
        <taxon>Eschrichtius</taxon>
    </lineage>
</organism>
<dbReference type="Proteomes" id="UP001159641">
    <property type="component" value="Unassembled WGS sequence"/>
</dbReference>
<accession>A0AB34GLJ1</accession>
<gene>
    <name evidence="4" type="ORF">J1605_000961</name>
</gene>
<comment type="caution">
    <text evidence="4">The sequence shown here is derived from an EMBL/GenBank/DDBJ whole genome shotgun (WGS) entry which is preliminary data.</text>
</comment>
<dbReference type="SUPFAM" id="SSF52540">
    <property type="entry name" value="P-loop containing nucleoside triphosphate hydrolases"/>
    <property type="match status" value="1"/>
</dbReference>